<dbReference type="Gene3D" id="3.40.640.10">
    <property type="entry name" value="Type I PLP-dependent aspartate aminotransferase-like (Major domain)"/>
    <property type="match status" value="1"/>
</dbReference>
<evidence type="ECO:0000256" key="3">
    <source>
        <dbReference type="ARBA" id="ARBA00022793"/>
    </source>
</evidence>
<dbReference type="InterPro" id="IPR000310">
    <property type="entry name" value="Orn/Lys/Arg_deCO2ase_major_dom"/>
</dbReference>
<dbReference type="PANTHER" id="PTHR43277:SF3">
    <property type="entry name" value="DECARBOXYLASE, PUTATIVE-RELATED"/>
    <property type="match status" value="1"/>
</dbReference>
<evidence type="ECO:0000256" key="5">
    <source>
        <dbReference type="ARBA" id="ARBA00023239"/>
    </source>
</evidence>
<evidence type="ECO:0000256" key="4">
    <source>
        <dbReference type="ARBA" id="ARBA00022898"/>
    </source>
</evidence>
<dbReference type="InterPro" id="IPR036633">
    <property type="entry name" value="Prn/Lys/Arg_de-COase_C_sf"/>
</dbReference>
<dbReference type="Pfam" id="PF01276">
    <property type="entry name" value="OKR_DC_1"/>
    <property type="match status" value="1"/>
</dbReference>
<dbReference type="OrthoDB" id="9815233at2"/>
<evidence type="ECO:0000313" key="8">
    <source>
        <dbReference type="EMBL" id="THE11440.1"/>
    </source>
</evidence>
<sequence length="477" mass="53273">MDQQQTPLFDALDYHSKSRPQSMHVPGHKYGQVFSSKGYAYFHKILEIDATELDGLDDLHHPQGSILEAERLVADLYGVEKSYFLVNGSTVGNLAMILATCSNNDTVLVQRNSHKSIINGLKMAGVRPVFLHPTYDDEVQVASYVSFKTIKEAFDTYPHIKAVILTNPNYYGMANQKELAQIIMYAHKKGAVVLIDEAHGAHFLLEGFPSSAISLGADIVVHSAHKTLPAMTMGSFLHINSQLVTYEEVEYYLQMLQSSSPSYPIMASLDLARHYLAEVKEKGTNQIIKRIAGLTQRLEAIPQIKVVSSKNQDIQTDLLKLTVQSQCELNGYELQSCFEKEGLFTEMADPNNVLFVLPLSQGFDVDELFIKIKKAVKEYTPVKRRFIDLHHGGKSVSTLALCYNEIKGYNKKAVSFKEAIGNISGEMIIPYPPGIPVLMEGECVTERHIEILTTYMETGAHFQGGDMKGTYIKILDK</sequence>
<evidence type="ECO:0000259" key="6">
    <source>
        <dbReference type="Pfam" id="PF01276"/>
    </source>
</evidence>
<dbReference type="Gene3D" id="3.90.105.10">
    <property type="entry name" value="Molybdopterin biosynthesis moea protein, domain 2"/>
    <property type="match status" value="1"/>
</dbReference>
<dbReference type="InterPro" id="IPR052357">
    <property type="entry name" value="Orn_Lys_Arg_decarboxylase-I"/>
</dbReference>
<reference evidence="8 9" key="1">
    <citation type="journal article" date="2019" name="Indoor Air">
        <title>Impacts of indoor surface finishes on bacterial viability.</title>
        <authorList>
            <person name="Hu J."/>
            <person name="Maamar S.B."/>
            <person name="Glawe A.J."/>
            <person name="Gottel N."/>
            <person name="Gilbert J.A."/>
            <person name="Hartmann E.M."/>
        </authorList>
    </citation>
    <scope>NUCLEOTIDE SEQUENCE [LARGE SCALE GENOMIC DNA]</scope>
    <source>
        <strain evidence="8 9">AF060A6</strain>
    </source>
</reference>
<comment type="similarity">
    <text evidence="2">Belongs to the Orn/Lys/Arg decarboxylase class-I family.</text>
</comment>
<dbReference type="SUPFAM" id="SSF55904">
    <property type="entry name" value="Ornithine decarboxylase C-terminal domain"/>
    <property type="match status" value="1"/>
</dbReference>
<protein>
    <submittedName>
        <fullName evidence="8">Aminotransferase class I/II-fold pyridoxal phosphate-dependent enzyme</fullName>
    </submittedName>
</protein>
<keyword evidence="8" id="KW-0032">Aminotransferase</keyword>
<evidence type="ECO:0000259" key="7">
    <source>
        <dbReference type="Pfam" id="PF03711"/>
    </source>
</evidence>
<dbReference type="InterPro" id="IPR008286">
    <property type="entry name" value="Prn/Lys/Arg_de-COase_C"/>
</dbReference>
<keyword evidence="4" id="KW-0663">Pyridoxal phosphate</keyword>
<keyword evidence="9" id="KW-1185">Reference proteome</keyword>
<dbReference type="Proteomes" id="UP000306477">
    <property type="component" value="Unassembled WGS sequence"/>
</dbReference>
<dbReference type="EMBL" id="SLUB01000028">
    <property type="protein sequence ID" value="THE11440.1"/>
    <property type="molecule type" value="Genomic_DNA"/>
</dbReference>
<dbReference type="InterPro" id="IPR015421">
    <property type="entry name" value="PyrdxlP-dep_Trfase_major"/>
</dbReference>
<accession>A0A4S3PPB8</accession>
<keyword evidence="8" id="KW-0808">Transferase</keyword>
<evidence type="ECO:0000256" key="1">
    <source>
        <dbReference type="ARBA" id="ARBA00001933"/>
    </source>
</evidence>
<evidence type="ECO:0000313" key="9">
    <source>
        <dbReference type="Proteomes" id="UP000306477"/>
    </source>
</evidence>
<comment type="cofactor">
    <cofactor evidence="1">
        <name>pyridoxal 5'-phosphate</name>
        <dbReference type="ChEBI" id="CHEBI:597326"/>
    </cofactor>
</comment>
<organism evidence="8 9">
    <name type="scientific">Bacillus timonensis</name>
    <dbReference type="NCBI Taxonomy" id="1033734"/>
    <lineage>
        <taxon>Bacteria</taxon>
        <taxon>Bacillati</taxon>
        <taxon>Bacillota</taxon>
        <taxon>Bacilli</taxon>
        <taxon>Bacillales</taxon>
        <taxon>Bacillaceae</taxon>
        <taxon>Bacillus</taxon>
    </lineage>
</organism>
<comment type="caution">
    <text evidence="8">The sequence shown here is derived from an EMBL/GenBank/DDBJ whole genome shotgun (WGS) entry which is preliminary data.</text>
</comment>
<dbReference type="PANTHER" id="PTHR43277">
    <property type="entry name" value="ARGININE DECARBOXYLASE"/>
    <property type="match status" value="1"/>
</dbReference>
<dbReference type="GO" id="GO:0016831">
    <property type="term" value="F:carboxy-lyase activity"/>
    <property type="evidence" value="ECO:0007669"/>
    <property type="project" value="UniProtKB-KW"/>
</dbReference>
<name>A0A4S3PPB8_9BACI</name>
<evidence type="ECO:0000256" key="2">
    <source>
        <dbReference type="ARBA" id="ARBA00010671"/>
    </source>
</evidence>
<gene>
    <name evidence="8" type="ORF">E1I69_14740</name>
</gene>
<dbReference type="Pfam" id="PF03711">
    <property type="entry name" value="OKR_DC_1_C"/>
    <property type="match status" value="1"/>
</dbReference>
<feature type="domain" description="Orn/Lys/Arg decarboxylase C-terminal" evidence="7">
    <location>
        <begin position="394"/>
        <end position="462"/>
    </location>
</feature>
<dbReference type="STRING" id="1033734.GCA_000285535_04526"/>
<dbReference type="InterPro" id="IPR015424">
    <property type="entry name" value="PyrdxlP-dep_Trfase"/>
</dbReference>
<proteinExistence type="inferred from homology"/>
<dbReference type="GO" id="GO:0008483">
    <property type="term" value="F:transaminase activity"/>
    <property type="evidence" value="ECO:0007669"/>
    <property type="project" value="UniProtKB-KW"/>
</dbReference>
<dbReference type="AlphaFoldDB" id="A0A4S3PPB8"/>
<feature type="domain" description="Orn/Lys/Arg decarboxylases family 1 pyridoxal-P attachment site" evidence="6">
    <location>
        <begin position="6"/>
        <end position="318"/>
    </location>
</feature>
<dbReference type="SUPFAM" id="SSF53383">
    <property type="entry name" value="PLP-dependent transferases"/>
    <property type="match status" value="1"/>
</dbReference>
<dbReference type="RefSeq" id="WP_136380340.1">
    <property type="nucleotide sequence ID" value="NZ_SLUB01000028.1"/>
</dbReference>
<keyword evidence="5" id="KW-0456">Lyase</keyword>
<keyword evidence="3" id="KW-0210">Decarboxylase</keyword>